<name>A0A8B8EGX4_CRAVI</name>
<evidence type="ECO:0000256" key="4">
    <source>
        <dbReference type="ARBA" id="ARBA00022679"/>
    </source>
</evidence>
<evidence type="ECO:0000313" key="12">
    <source>
        <dbReference type="RefSeq" id="XP_022338954.1"/>
    </source>
</evidence>
<evidence type="ECO:0000256" key="8">
    <source>
        <dbReference type="ARBA" id="ARBA00023034"/>
    </source>
</evidence>
<evidence type="ECO:0000256" key="3">
    <source>
        <dbReference type="ARBA" id="ARBA00022676"/>
    </source>
</evidence>
<evidence type="ECO:0000256" key="2">
    <source>
        <dbReference type="ARBA" id="ARBA00008661"/>
    </source>
</evidence>
<dbReference type="KEGG" id="cvn:111134324"/>
<gene>
    <name evidence="12" type="primary">LOC111134324</name>
</gene>
<dbReference type="PANTHER" id="PTHR11214:SF349">
    <property type="entry name" value="BETA-1,3-GALACTOSYLTRANSFERASE BRN"/>
    <property type="match status" value="1"/>
</dbReference>
<dbReference type="GO" id="GO:0008194">
    <property type="term" value="F:UDP-glycosyltransferase activity"/>
    <property type="evidence" value="ECO:0007669"/>
    <property type="project" value="TreeGrafter"/>
</dbReference>
<keyword evidence="7" id="KW-1133">Transmembrane helix</keyword>
<dbReference type="Proteomes" id="UP000694844">
    <property type="component" value="Chromosome 5"/>
</dbReference>
<dbReference type="GeneID" id="111134324"/>
<dbReference type="Pfam" id="PF01762">
    <property type="entry name" value="Galactosyl_T"/>
    <property type="match status" value="1"/>
</dbReference>
<evidence type="ECO:0000256" key="9">
    <source>
        <dbReference type="ARBA" id="ARBA00023136"/>
    </source>
</evidence>
<evidence type="ECO:0000256" key="7">
    <source>
        <dbReference type="ARBA" id="ARBA00022989"/>
    </source>
</evidence>
<evidence type="ECO:0000313" key="11">
    <source>
        <dbReference type="Proteomes" id="UP000694844"/>
    </source>
</evidence>
<protein>
    <recommendedName>
        <fullName evidence="10">Hexosyltransferase</fullName>
        <ecNumber evidence="10">2.4.1.-</ecNumber>
    </recommendedName>
</protein>
<sequence length="353" mass="41498">MIANDSNRKTLDIRSILVMWRKNRRKQGRTSLLVPFLFLLIVIMFSVLCYTKTLSYLQGRLRLLHLDSSPLTKKDILRHHDFTQSHHHPVFHYALNPAHICNTFIRVATPIRVLICVRSVPENFHLRGWLRWTYRKHKNLKFVFLLGKSEIKPSIDHLVKKESRSNNDIIQGNFTDMPLNKTYKTMMGFRWATKHCPQAQYIVFQDETFKINPAKMMSIIEERKRPNLLYAGNLVKKEERTSKRHNARYIPNEEYPLRFLPSYISSSTFLVSKDVALKLEANLNSVKIVRLDDVFLGLVALLSDVILEHLNMTFDNCVDSKFQEILVCDMFKTTEDALRAWRDFTNNNVRIMS</sequence>
<organism evidence="11 12">
    <name type="scientific">Crassostrea virginica</name>
    <name type="common">Eastern oyster</name>
    <dbReference type="NCBI Taxonomy" id="6565"/>
    <lineage>
        <taxon>Eukaryota</taxon>
        <taxon>Metazoa</taxon>
        <taxon>Spiralia</taxon>
        <taxon>Lophotrochozoa</taxon>
        <taxon>Mollusca</taxon>
        <taxon>Bivalvia</taxon>
        <taxon>Autobranchia</taxon>
        <taxon>Pteriomorphia</taxon>
        <taxon>Ostreida</taxon>
        <taxon>Ostreoidea</taxon>
        <taxon>Ostreidae</taxon>
        <taxon>Crassostrea</taxon>
    </lineage>
</organism>
<dbReference type="PANTHER" id="PTHR11214">
    <property type="entry name" value="BETA-1,3-N-ACETYLGLUCOSAMINYLTRANSFERASE"/>
    <property type="match status" value="1"/>
</dbReference>
<comment type="subcellular location">
    <subcellularLocation>
        <location evidence="1 10">Golgi apparatus membrane</location>
        <topology evidence="1 10">Single-pass type II membrane protein</topology>
    </subcellularLocation>
</comment>
<proteinExistence type="inferred from homology"/>
<keyword evidence="3 10" id="KW-0328">Glycosyltransferase</keyword>
<evidence type="ECO:0000256" key="6">
    <source>
        <dbReference type="ARBA" id="ARBA00022968"/>
    </source>
</evidence>
<keyword evidence="11" id="KW-1185">Reference proteome</keyword>
<accession>A0A8B8EGX4</accession>
<dbReference type="GO" id="GO:0000139">
    <property type="term" value="C:Golgi membrane"/>
    <property type="evidence" value="ECO:0007669"/>
    <property type="project" value="UniProtKB-SubCell"/>
</dbReference>
<evidence type="ECO:0000256" key="1">
    <source>
        <dbReference type="ARBA" id="ARBA00004323"/>
    </source>
</evidence>
<keyword evidence="4" id="KW-0808">Transferase</keyword>
<dbReference type="GO" id="GO:0016758">
    <property type="term" value="F:hexosyltransferase activity"/>
    <property type="evidence" value="ECO:0007669"/>
    <property type="project" value="InterPro"/>
</dbReference>
<dbReference type="InterPro" id="IPR002659">
    <property type="entry name" value="Glyco_trans_31"/>
</dbReference>
<dbReference type="AlphaFoldDB" id="A0A8B8EGX4"/>
<dbReference type="Gene3D" id="3.90.550.50">
    <property type="match status" value="1"/>
</dbReference>
<comment type="similarity">
    <text evidence="2 10">Belongs to the glycosyltransferase 31 family.</text>
</comment>
<keyword evidence="6" id="KW-0735">Signal-anchor</keyword>
<dbReference type="GO" id="GO:0006493">
    <property type="term" value="P:protein O-linked glycosylation"/>
    <property type="evidence" value="ECO:0007669"/>
    <property type="project" value="TreeGrafter"/>
</dbReference>
<evidence type="ECO:0000256" key="5">
    <source>
        <dbReference type="ARBA" id="ARBA00022692"/>
    </source>
</evidence>
<evidence type="ECO:0000256" key="10">
    <source>
        <dbReference type="RuleBase" id="RU363063"/>
    </source>
</evidence>
<reference evidence="12" key="1">
    <citation type="submission" date="2025-08" db="UniProtKB">
        <authorList>
            <consortium name="RefSeq"/>
        </authorList>
    </citation>
    <scope>IDENTIFICATION</scope>
    <source>
        <tissue evidence="12">Whole sample</tissue>
    </source>
</reference>
<keyword evidence="8 10" id="KW-0333">Golgi apparatus</keyword>
<dbReference type="RefSeq" id="XP_022338954.1">
    <property type="nucleotide sequence ID" value="XM_022483246.1"/>
</dbReference>
<keyword evidence="5" id="KW-0812">Transmembrane</keyword>
<dbReference type="EC" id="2.4.1.-" evidence="10"/>
<keyword evidence="9" id="KW-0472">Membrane</keyword>
<dbReference type="OrthoDB" id="2139606at2759"/>